<reference evidence="3" key="1">
    <citation type="submission" date="2022-11" db="EMBL/GenBank/DDBJ databases">
        <authorList>
            <person name="Scott C."/>
            <person name="Bruce N."/>
        </authorList>
    </citation>
    <scope>NUCLEOTIDE SEQUENCE</scope>
</reference>
<dbReference type="AlphaFoldDB" id="A0A9P1HAB2"/>
<evidence type="ECO:0000313" key="3">
    <source>
        <dbReference type="EMBL" id="CAI4219829.1"/>
    </source>
</evidence>
<keyword evidence="1" id="KW-0479">Metal-binding</keyword>
<dbReference type="EMBL" id="CALLCH030000020">
    <property type="protein sequence ID" value="CAI4219829.1"/>
    <property type="molecule type" value="Genomic_DNA"/>
</dbReference>
<evidence type="ECO:0000256" key="1">
    <source>
        <dbReference type="PROSITE-ProRule" id="PRU00042"/>
    </source>
</evidence>
<dbReference type="OrthoDB" id="8922241at2759"/>
<dbReference type="Proteomes" id="UP000838763">
    <property type="component" value="Unassembled WGS sequence"/>
</dbReference>
<proteinExistence type="predicted"/>
<accession>A0A9P1HAB2</accession>
<sequence length="106" mass="12131">MDSNLGHGVTTRSHSSRCDVCSLSFPTRKELKRHQSVAHEKGLAFRCRIDGCIKARSGHIYNRRDNFVRHLKTAHTDTGNFDMEDMVKTCGFTRGSEADKHARRRK</sequence>
<keyword evidence="4" id="KW-1185">Reference proteome</keyword>
<dbReference type="InterPro" id="IPR013087">
    <property type="entry name" value="Znf_C2H2_type"/>
</dbReference>
<keyword evidence="1" id="KW-0862">Zinc</keyword>
<dbReference type="GO" id="GO:0008270">
    <property type="term" value="F:zinc ion binding"/>
    <property type="evidence" value="ECO:0007669"/>
    <property type="project" value="UniProtKB-KW"/>
</dbReference>
<gene>
    <name evidence="3" type="ORF">PPNO1_LOCUS9375</name>
</gene>
<evidence type="ECO:0000313" key="4">
    <source>
        <dbReference type="Proteomes" id="UP000838763"/>
    </source>
</evidence>
<name>A0A9P1HAB2_9PEZI</name>
<keyword evidence="1" id="KW-0863">Zinc-finger</keyword>
<dbReference type="SMART" id="SM00355">
    <property type="entry name" value="ZnF_C2H2"/>
    <property type="match status" value="2"/>
</dbReference>
<feature type="domain" description="C2H2-type" evidence="2">
    <location>
        <begin position="16"/>
        <end position="39"/>
    </location>
</feature>
<dbReference type="Gene3D" id="3.30.160.60">
    <property type="entry name" value="Classic Zinc Finger"/>
    <property type="match status" value="1"/>
</dbReference>
<dbReference type="PROSITE" id="PS50157">
    <property type="entry name" value="ZINC_FINGER_C2H2_2"/>
    <property type="match status" value="1"/>
</dbReference>
<protein>
    <recommendedName>
        <fullName evidence="2">C2H2-type domain-containing protein</fullName>
    </recommendedName>
</protein>
<dbReference type="PROSITE" id="PS00028">
    <property type="entry name" value="ZINC_FINGER_C2H2_1"/>
    <property type="match status" value="1"/>
</dbReference>
<comment type="caution">
    <text evidence="3">The sequence shown here is derived from an EMBL/GenBank/DDBJ whole genome shotgun (WGS) entry which is preliminary data.</text>
</comment>
<organism evidence="3 4">
    <name type="scientific">Parascedosporium putredinis</name>
    <dbReference type="NCBI Taxonomy" id="1442378"/>
    <lineage>
        <taxon>Eukaryota</taxon>
        <taxon>Fungi</taxon>
        <taxon>Dikarya</taxon>
        <taxon>Ascomycota</taxon>
        <taxon>Pezizomycotina</taxon>
        <taxon>Sordariomycetes</taxon>
        <taxon>Hypocreomycetidae</taxon>
        <taxon>Microascales</taxon>
        <taxon>Microascaceae</taxon>
        <taxon>Parascedosporium</taxon>
    </lineage>
</organism>
<evidence type="ECO:0000259" key="2">
    <source>
        <dbReference type="PROSITE" id="PS50157"/>
    </source>
</evidence>